<protein>
    <submittedName>
        <fullName evidence="1">Glutamate-rich protein grpB</fullName>
    </submittedName>
</protein>
<gene>
    <name evidence="1" type="ORF">MDG893_16932</name>
</gene>
<dbReference type="RefSeq" id="WP_007152910.1">
    <property type="nucleotide sequence ID" value="NZ_ABCP01000005.1"/>
</dbReference>
<dbReference type="AlphaFoldDB" id="A6EY11"/>
<evidence type="ECO:0000313" key="2">
    <source>
        <dbReference type="Proteomes" id="UP000005856"/>
    </source>
</evidence>
<dbReference type="eggNOG" id="COG2320">
    <property type="taxonomic scope" value="Bacteria"/>
</dbReference>
<dbReference type="Proteomes" id="UP000005856">
    <property type="component" value="Unassembled WGS sequence"/>
</dbReference>
<dbReference type="OrthoDB" id="9799092at2"/>
<dbReference type="EMBL" id="ABCP01000005">
    <property type="protein sequence ID" value="EDM48720.1"/>
    <property type="molecule type" value="Genomic_DNA"/>
</dbReference>
<reference evidence="1 2" key="1">
    <citation type="submission" date="2007-06" db="EMBL/GenBank/DDBJ databases">
        <authorList>
            <person name="Green D."/>
            <person name="Ferriera S."/>
            <person name="Johnson J."/>
            <person name="Kravitz S."/>
            <person name="Beeson K."/>
            <person name="Sutton G."/>
            <person name="Rogers Y.-H."/>
            <person name="Friedman R."/>
            <person name="Frazier M."/>
            <person name="Venter J.C."/>
        </authorList>
    </citation>
    <scope>NUCLEOTIDE SEQUENCE [LARGE SCALE GENOMIC DNA]</scope>
    <source>
        <strain evidence="1 2">DG893</strain>
    </source>
</reference>
<dbReference type="InterPro" id="IPR007344">
    <property type="entry name" value="GrpB/CoaE"/>
</dbReference>
<dbReference type="Pfam" id="PF04229">
    <property type="entry name" value="GrpB"/>
    <property type="match status" value="1"/>
</dbReference>
<dbReference type="InterPro" id="IPR043519">
    <property type="entry name" value="NT_sf"/>
</dbReference>
<dbReference type="STRING" id="443152.MDG893_16932"/>
<sequence length="184" mass="21190">MNDEKSLHNAIYEGVALSPYDPKWPSMFEVERSRLFSLFPDQFAAIEHFGSTAVPGLSAKPIIDILAGVESMSQADSLIKPLCRSKFTTSAEFNATLQDRRWLMRWADGHRTHHLHLVVHGGSQWQRRLAFRDALRSNEELAKRYEQLKKRLVAEFSSNREAYTEAKAEFVREVLECNEHNQSL</sequence>
<name>A6EY11_9GAMM</name>
<accession>A6EY11</accession>
<evidence type="ECO:0000313" key="1">
    <source>
        <dbReference type="EMBL" id="EDM48720.1"/>
    </source>
</evidence>
<dbReference type="Gene3D" id="3.30.460.10">
    <property type="entry name" value="Beta Polymerase, domain 2"/>
    <property type="match status" value="1"/>
</dbReference>
<keyword evidence="2" id="KW-1185">Reference proteome</keyword>
<dbReference type="PANTHER" id="PTHR34822:SF1">
    <property type="entry name" value="GRPB FAMILY PROTEIN"/>
    <property type="match status" value="1"/>
</dbReference>
<organism evidence="1 2">
    <name type="scientific">Marinobacter algicola DG893</name>
    <dbReference type="NCBI Taxonomy" id="443152"/>
    <lineage>
        <taxon>Bacteria</taxon>
        <taxon>Pseudomonadati</taxon>
        <taxon>Pseudomonadota</taxon>
        <taxon>Gammaproteobacteria</taxon>
        <taxon>Pseudomonadales</taxon>
        <taxon>Marinobacteraceae</taxon>
        <taxon>Marinobacter</taxon>
    </lineage>
</organism>
<proteinExistence type="predicted"/>
<dbReference type="PANTHER" id="PTHR34822">
    <property type="entry name" value="GRPB DOMAIN PROTEIN (AFU_ORTHOLOGUE AFUA_1G01530)"/>
    <property type="match status" value="1"/>
</dbReference>
<comment type="caution">
    <text evidence="1">The sequence shown here is derived from an EMBL/GenBank/DDBJ whole genome shotgun (WGS) entry which is preliminary data.</text>
</comment>
<dbReference type="SUPFAM" id="SSF81301">
    <property type="entry name" value="Nucleotidyltransferase"/>
    <property type="match status" value="1"/>
</dbReference>